<dbReference type="Pfam" id="PF03592">
    <property type="entry name" value="Terminase_2"/>
    <property type="match status" value="1"/>
</dbReference>
<reference evidence="1" key="1">
    <citation type="journal article" date="2012" name="Science">
        <title>Fermentation, hydrogen, and sulfur metabolism in multiple uncultivated bacterial phyla.</title>
        <authorList>
            <person name="Wrighton K.C."/>
            <person name="Thomas B.C."/>
            <person name="Sharon I."/>
            <person name="Miller C.S."/>
            <person name="Castelle C.J."/>
            <person name="VerBerkmoes N.C."/>
            <person name="Wilkins M.J."/>
            <person name="Hettich R.L."/>
            <person name="Lipton M.S."/>
            <person name="Williams K.H."/>
            <person name="Long P.E."/>
            <person name="Banfield J.F."/>
        </authorList>
    </citation>
    <scope>NUCLEOTIDE SEQUENCE [LARGE SCALE GENOMIC DNA]</scope>
</reference>
<dbReference type="Gene3D" id="1.10.10.1400">
    <property type="entry name" value="Terminase, small subunit, N-terminal DNA-binding domain, HTH motif"/>
    <property type="match status" value="1"/>
</dbReference>
<dbReference type="AlphaFoldDB" id="K2G279"/>
<proteinExistence type="predicted"/>
<dbReference type="GO" id="GO:0051276">
    <property type="term" value="P:chromosome organization"/>
    <property type="evidence" value="ECO:0007669"/>
    <property type="project" value="InterPro"/>
</dbReference>
<protein>
    <recommendedName>
        <fullName evidence="2">Terminase small subunit</fullName>
    </recommendedName>
</protein>
<name>K2G279_9BACT</name>
<dbReference type="InterPro" id="IPR038713">
    <property type="entry name" value="Terminase_Gp1_N_sf"/>
</dbReference>
<comment type="caution">
    <text evidence="1">The sequence shown here is derived from an EMBL/GenBank/DDBJ whole genome shotgun (WGS) entry which is preliminary data.</text>
</comment>
<organism evidence="1">
    <name type="scientific">uncultured bacterium</name>
    <name type="common">gcode 4</name>
    <dbReference type="NCBI Taxonomy" id="1234023"/>
    <lineage>
        <taxon>Bacteria</taxon>
        <taxon>environmental samples</taxon>
    </lineage>
</organism>
<accession>K2G279</accession>
<sequence length="139" mass="16594">MPIRAKKLTPKQEQFCRIYTDKNSESYWNATKSYLQAYNVPYKIANASWNRMLVNVSIKKRIMELTKVDNRIFDADHELYSVIFQNENLSAKVAGLTLYYKMTGRFKKEKKDNRSDESKERFRRIVAKIWGKKKERDVV</sequence>
<evidence type="ECO:0000313" key="1">
    <source>
        <dbReference type="EMBL" id="EKE28362.1"/>
    </source>
</evidence>
<dbReference type="EMBL" id="AMFJ01000344">
    <property type="protein sequence ID" value="EKE28362.1"/>
    <property type="molecule type" value="Genomic_DNA"/>
</dbReference>
<dbReference type="InterPro" id="IPR005335">
    <property type="entry name" value="Terminase_ssu"/>
</dbReference>
<evidence type="ECO:0008006" key="2">
    <source>
        <dbReference type="Google" id="ProtNLM"/>
    </source>
</evidence>
<gene>
    <name evidence="1" type="ORF">ACD_3C00070G0001</name>
</gene>